<evidence type="ECO:0000313" key="2">
    <source>
        <dbReference type="Proteomes" id="UP001060085"/>
    </source>
</evidence>
<dbReference type="Proteomes" id="UP001060085">
    <property type="component" value="Linkage Group LG03"/>
</dbReference>
<organism evidence="1 2">
    <name type="scientific">Catharanthus roseus</name>
    <name type="common">Madagascar periwinkle</name>
    <name type="synonym">Vinca rosea</name>
    <dbReference type="NCBI Taxonomy" id="4058"/>
    <lineage>
        <taxon>Eukaryota</taxon>
        <taxon>Viridiplantae</taxon>
        <taxon>Streptophyta</taxon>
        <taxon>Embryophyta</taxon>
        <taxon>Tracheophyta</taxon>
        <taxon>Spermatophyta</taxon>
        <taxon>Magnoliopsida</taxon>
        <taxon>eudicotyledons</taxon>
        <taxon>Gunneridae</taxon>
        <taxon>Pentapetalae</taxon>
        <taxon>asterids</taxon>
        <taxon>lamiids</taxon>
        <taxon>Gentianales</taxon>
        <taxon>Apocynaceae</taxon>
        <taxon>Rauvolfioideae</taxon>
        <taxon>Vinceae</taxon>
        <taxon>Catharanthinae</taxon>
        <taxon>Catharanthus</taxon>
    </lineage>
</organism>
<name>A0ACC0BH51_CATRO</name>
<gene>
    <name evidence="1" type="ORF">M9H77_12286</name>
</gene>
<accession>A0ACC0BH51</accession>
<comment type="caution">
    <text evidence="1">The sequence shown here is derived from an EMBL/GenBank/DDBJ whole genome shotgun (WGS) entry which is preliminary data.</text>
</comment>
<proteinExistence type="predicted"/>
<reference evidence="2" key="1">
    <citation type="journal article" date="2023" name="Nat. Plants">
        <title>Single-cell RNA sequencing provides a high-resolution roadmap for understanding the multicellular compartmentation of specialized metabolism.</title>
        <authorList>
            <person name="Sun S."/>
            <person name="Shen X."/>
            <person name="Li Y."/>
            <person name="Li Y."/>
            <person name="Wang S."/>
            <person name="Li R."/>
            <person name="Zhang H."/>
            <person name="Shen G."/>
            <person name="Guo B."/>
            <person name="Wei J."/>
            <person name="Xu J."/>
            <person name="St-Pierre B."/>
            <person name="Chen S."/>
            <person name="Sun C."/>
        </authorList>
    </citation>
    <scope>NUCLEOTIDE SEQUENCE [LARGE SCALE GENOMIC DNA]</scope>
</reference>
<protein>
    <submittedName>
        <fullName evidence="1">Uncharacterized protein</fullName>
    </submittedName>
</protein>
<keyword evidence="2" id="KW-1185">Reference proteome</keyword>
<evidence type="ECO:0000313" key="1">
    <source>
        <dbReference type="EMBL" id="KAI5671922.1"/>
    </source>
</evidence>
<dbReference type="EMBL" id="CM044703">
    <property type="protein sequence ID" value="KAI5671922.1"/>
    <property type="molecule type" value="Genomic_DNA"/>
</dbReference>
<sequence>MDRRSWLWRRKSSEKSQSGETDSSGGSISSHSERFSDDQALLNHNVQSPEVTSKAAASDEDLNDTVTTLSDKLSEALLNIRAKEDLVKQHAKVAEEAVSGWEKAETEVLVLKKEVEVVIKKNSALEERVGHLDGALKECLRQLRQAREEQEQKIHEAIAKSTIEWNSTKSALENQLNDLQSELQTAKTEALTSIFPDLCMKLEAAEKENSVLRNELLCREEELKLRTSERDLSTRAAETASKQHLESIKKMAKLEAECRRLKILSRRPAPVNDHRSVTASSVYVESFTDSQSDSAERLSLTDNDTCKLGVLEPNDCEPAHSNSWASALIAELDQFKNGKTLGRNFMGPSDEIGLMDDFLEMERLAALSEADKGSFPEPGGHGDEKLTKAELETMINRTAELEEKLEKIEEENLTLKMSLTECQDQLKESTEKLEETQVKLIELKCQLAKVNQARRAAEAELDATKIVIENSTENLEKAEVCLVQLQTQLAITNEAKRVAEIDVKATNEKLMTSTARLEELEVKIVKLHAQLASADKDNSYSGAELEATKVKNEAAESRIKHLAMELKSLQSKVCNLEEELQKEQTFSAETVSRCQKLENEILGCKAECRLQKSAAFGDLRFNQDKELAVAASKFAECQKTIASLDKEPSKKHESRFLNRFLDQKFKMAPTPRIATDEKDRELQ</sequence>